<dbReference type="InterPro" id="IPR011701">
    <property type="entry name" value="MFS"/>
</dbReference>
<dbReference type="PANTHER" id="PTHR23514">
    <property type="entry name" value="BYPASS OF STOP CODON PROTEIN 6"/>
    <property type="match status" value="1"/>
</dbReference>
<feature type="transmembrane region" description="Helical" evidence="5">
    <location>
        <begin position="75"/>
        <end position="93"/>
    </location>
</feature>
<evidence type="ECO:0000256" key="5">
    <source>
        <dbReference type="SAM" id="Phobius"/>
    </source>
</evidence>
<dbReference type="InterPro" id="IPR036259">
    <property type="entry name" value="MFS_trans_sf"/>
</dbReference>
<feature type="transmembrane region" description="Helical" evidence="5">
    <location>
        <begin position="296"/>
        <end position="315"/>
    </location>
</feature>
<accession>A0ABX7BWU5</accession>
<feature type="transmembrane region" description="Helical" evidence="5">
    <location>
        <begin position="12"/>
        <end position="31"/>
    </location>
</feature>
<evidence type="ECO:0000256" key="3">
    <source>
        <dbReference type="ARBA" id="ARBA00022989"/>
    </source>
</evidence>
<reference evidence="7 8" key="1">
    <citation type="submission" date="2021-01" db="EMBL/GenBank/DDBJ databases">
        <title>Genome seq and assembly of Devosia sp. G19.</title>
        <authorList>
            <person name="Chhetri G."/>
        </authorList>
    </citation>
    <scope>NUCLEOTIDE SEQUENCE [LARGE SCALE GENOMIC DNA]</scope>
    <source>
        <strain evidence="7 8">G19</strain>
    </source>
</reference>
<sequence>MRFGIDLPPQFKVFGAFFIYSFCMGSMFPRLPDIQTAMGVGEGQLGLALIGSAVGTLISLTFAGRFLETIGYRRVVLVALPLLSAWYALAVWAQGPLMFFLLLLPVGLTIGCIEIILNIEADRVEYAIGRRIMSRAHAFWSLGFFSAGMVGSFVAQTGLPVQLHLLFMIPVIVLATLVVLGRFEAAPHRAGSSTDETPHFARPTLPIMMLVAVCLSAMLMEGAGIDWSAIYMRDMFAATPFWAGIAVATVAGSQALARFFADGFVDRYSPVVVARTLLGIMGVGILLVFFAPAGWVAYLGFAMIGIGSSALFPLAMSAAAQQTDRSAAVNVAALAQFSFTAFLLGPPLLGYIGEHFGLVWIYGVGLPLVVLGLVTAQVLEPRKAGKQVAAE</sequence>
<keyword evidence="4 5" id="KW-0472">Membrane</keyword>
<feature type="transmembrane region" description="Helical" evidence="5">
    <location>
        <begin position="43"/>
        <end position="63"/>
    </location>
</feature>
<dbReference type="Gene3D" id="1.20.1250.20">
    <property type="entry name" value="MFS general substrate transporter like domains"/>
    <property type="match status" value="1"/>
</dbReference>
<feature type="transmembrane region" description="Helical" evidence="5">
    <location>
        <begin position="327"/>
        <end position="353"/>
    </location>
</feature>
<dbReference type="PROSITE" id="PS50850">
    <property type="entry name" value="MFS"/>
    <property type="match status" value="1"/>
</dbReference>
<feature type="domain" description="Major facilitator superfamily (MFS) profile" evidence="6">
    <location>
        <begin position="9"/>
        <end position="384"/>
    </location>
</feature>
<evidence type="ECO:0000256" key="4">
    <source>
        <dbReference type="ARBA" id="ARBA00023136"/>
    </source>
</evidence>
<dbReference type="EMBL" id="CP068047">
    <property type="protein sequence ID" value="QQR36420.1"/>
    <property type="molecule type" value="Genomic_DNA"/>
</dbReference>
<feature type="transmembrane region" description="Helical" evidence="5">
    <location>
        <begin position="359"/>
        <end position="379"/>
    </location>
</feature>
<evidence type="ECO:0000259" key="6">
    <source>
        <dbReference type="PROSITE" id="PS50850"/>
    </source>
</evidence>
<evidence type="ECO:0000313" key="7">
    <source>
        <dbReference type="EMBL" id="QQR36420.1"/>
    </source>
</evidence>
<evidence type="ECO:0000256" key="1">
    <source>
        <dbReference type="ARBA" id="ARBA00004141"/>
    </source>
</evidence>
<proteinExistence type="predicted"/>
<organism evidence="7 8">
    <name type="scientific">Devosia oryziradicis</name>
    <dbReference type="NCBI Taxonomy" id="2801335"/>
    <lineage>
        <taxon>Bacteria</taxon>
        <taxon>Pseudomonadati</taxon>
        <taxon>Pseudomonadota</taxon>
        <taxon>Alphaproteobacteria</taxon>
        <taxon>Hyphomicrobiales</taxon>
        <taxon>Devosiaceae</taxon>
        <taxon>Devosia</taxon>
    </lineage>
</organism>
<keyword evidence="8" id="KW-1185">Reference proteome</keyword>
<gene>
    <name evidence="7" type="ORF">JI749_01920</name>
</gene>
<dbReference type="PANTHER" id="PTHR23514:SF13">
    <property type="entry name" value="INNER MEMBRANE PROTEIN YBJJ"/>
    <property type="match status" value="1"/>
</dbReference>
<comment type="subcellular location">
    <subcellularLocation>
        <location evidence="1">Membrane</location>
        <topology evidence="1">Multi-pass membrane protein</topology>
    </subcellularLocation>
</comment>
<feature type="transmembrane region" description="Helical" evidence="5">
    <location>
        <begin position="240"/>
        <end position="260"/>
    </location>
</feature>
<feature type="transmembrane region" description="Helical" evidence="5">
    <location>
        <begin position="272"/>
        <end position="290"/>
    </location>
</feature>
<keyword evidence="2 5" id="KW-0812">Transmembrane</keyword>
<feature type="transmembrane region" description="Helical" evidence="5">
    <location>
        <begin position="138"/>
        <end position="155"/>
    </location>
</feature>
<evidence type="ECO:0000313" key="8">
    <source>
        <dbReference type="Proteomes" id="UP000595460"/>
    </source>
</evidence>
<feature type="transmembrane region" description="Helical" evidence="5">
    <location>
        <begin position="99"/>
        <end position="117"/>
    </location>
</feature>
<dbReference type="Proteomes" id="UP000595460">
    <property type="component" value="Chromosome"/>
</dbReference>
<name>A0ABX7BWU5_9HYPH</name>
<dbReference type="RefSeq" id="WP_201658077.1">
    <property type="nucleotide sequence ID" value="NZ_CP068047.1"/>
</dbReference>
<dbReference type="CDD" id="cd17393">
    <property type="entry name" value="MFS_MosC_like"/>
    <property type="match status" value="1"/>
</dbReference>
<dbReference type="Pfam" id="PF07690">
    <property type="entry name" value="MFS_1"/>
    <property type="match status" value="1"/>
</dbReference>
<dbReference type="InterPro" id="IPR051788">
    <property type="entry name" value="MFS_Transporter"/>
</dbReference>
<dbReference type="SUPFAM" id="SSF103473">
    <property type="entry name" value="MFS general substrate transporter"/>
    <property type="match status" value="1"/>
</dbReference>
<evidence type="ECO:0000256" key="2">
    <source>
        <dbReference type="ARBA" id="ARBA00022692"/>
    </source>
</evidence>
<keyword evidence="3 5" id="KW-1133">Transmembrane helix</keyword>
<protein>
    <submittedName>
        <fullName evidence="7">MFS transporter</fullName>
    </submittedName>
</protein>
<dbReference type="InterPro" id="IPR020846">
    <property type="entry name" value="MFS_dom"/>
</dbReference>
<feature type="transmembrane region" description="Helical" evidence="5">
    <location>
        <begin position="161"/>
        <end position="180"/>
    </location>
</feature>
<feature type="transmembrane region" description="Helical" evidence="5">
    <location>
        <begin position="200"/>
        <end position="220"/>
    </location>
</feature>